<sequence length="100" mass="11818">MQFNKKVSINLNELYERFEDFLNHNSLVINNKEKYEVLFAIKQGAELKGMIRFAGDIILPFVTFFDEEKNVLKVFIGKQQLFINANVIEEFLKNRDEVDI</sequence>
<protein>
    <submittedName>
        <fullName evidence="1">Uncharacterized protein</fullName>
    </submittedName>
</protein>
<evidence type="ECO:0000313" key="1">
    <source>
        <dbReference type="EMBL" id="ACP54410.1"/>
    </source>
</evidence>
<proteinExistence type="predicted"/>
<dbReference type="Proteomes" id="UP000002307">
    <property type="component" value="Chromosome"/>
</dbReference>
<dbReference type="GeneID" id="7812302"/>
<reference evidence="1 2" key="1">
    <citation type="journal article" date="2009" name="Proc. Natl. Acad. Sci. U.S.A.">
        <title>Biogeography of the Sulfolobus islandicus pan-genome.</title>
        <authorList>
            <person name="Reno M.L."/>
            <person name="Held N.L."/>
            <person name="Fields C.J."/>
            <person name="Burke P.V."/>
            <person name="Whitaker R.J."/>
        </authorList>
    </citation>
    <scope>NUCLEOTIDE SEQUENCE [LARGE SCALE GENOMIC DNA]</scope>
    <source>
        <strain evidence="1 2">M.16.27</strain>
    </source>
</reference>
<dbReference type="KEGG" id="sim:M1627_0395"/>
<accession>C3N200</accession>
<organism evidence="1 2">
    <name type="scientific">Saccharolobus islandicus (strain M.16.27)</name>
    <name type="common">Sulfolobus islandicus</name>
    <dbReference type="NCBI Taxonomy" id="427318"/>
    <lineage>
        <taxon>Archaea</taxon>
        <taxon>Thermoproteota</taxon>
        <taxon>Thermoprotei</taxon>
        <taxon>Sulfolobales</taxon>
        <taxon>Sulfolobaceae</taxon>
        <taxon>Saccharolobus</taxon>
    </lineage>
</organism>
<dbReference type="AlphaFoldDB" id="C3N200"/>
<dbReference type="EMBL" id="CP001401">
    <property type="protein sequence ID" value="ACP54410.1"/>
    <property type="molecule type" value="Genomic_DNA"/>
</dbReference>
<dbReference type="HOGENOM" id="CLU_2299468_0_0_2"/>
<name>C3N200_SACI3</name>
<dbReference type="RefSeq" id="WP_012718397.1">
    <property type="nucleotide sequence ID" value="NC_012632.1"/>
</dbReference>
<evidence type="ECO:0000313" key="2">
    <source>
        <dbReference type="Proteomes" id="UP000002307"/>
    </source>
</evidence>
<gene>
    <name evidence="1" type="ordered locus">M1627_0395</name>
</gene>